<sequence length="111" mass="11861">MTDPQVPALLTFIEADPALLSCTRILALQVVSARTAGNEAGWQEARAKLQGALFTCVTLYEARCGARVSVRDVKVTTMALRRQADAAVVGWAAALALFFDELPRSPDGALN</sequence>
<dbReference type="RefSeq" id="WP_309853784.1">
    <property type="nucleotide sequence ID" value="NZ_JAVDQJ010000004.1"/>
</dbReference>
<dbReference type="AlphaFoldDB" id="A0AAE3XF31"/>
<evidence type="ECO:0000313" key="2">
    <source>
        <dbReference type="Proteomes" id="UP001185331"/>
    </source>
</evidence>
<dbReference type="Proteomes" id="UP001185331">
    <property type="component" value="Unassembled WGS sequence"/>
</dbReference>
<comment type="caution">
    <text evidence="1">The sequence shown here is derived from an EMBL/GenBank/DDBJ whole genome shotgun (WGS) entry which is preliminary data.</text>
</comment>
<reference evidence="1" key="1">
    <citation type="submission" date="2023-07" db="EMBL/GenBank/DDBJ databases">
        <title>Sorghum-associated microbial communities from plants grown in Nebraska, USA.</title>
        <authorList>
            <person name="Schachtman D."/>
        </authorList>
    </citation>
    <scope>NUCLEOTIDE SEQUENCE</scope>
    <source>
        <strain evidence="1">BE330</strain>
    </source>
</reference>
<evidence type="ECO:0000313" key="1">
    <source>
        <dbReference type="EMBL" id="MDR6218935.1"/>
    </source>
</evidence>
<protein>
    <submittedName>
        <fullName evidence="1">Uncharacterized protein</fullName>
    </submittedName>
</protein>
<accession>A0AAE3XF31</accession>
<dbReference type="EMBL" id="JAVDQK010000005">
    <property type="protein sequence ID" value="MDR6218935.1"/>
    <property type="molecule type" value="Genomic_DNA"/>
</dbReference>
<name>A0AAE3XF31_9DEIO</name>
<proteinExistence type="predicted"/>
<organism evidence="1 2">
    <name type="scientific">Deinococcus soli</name>
    <name type="common">ex Cha et al. 2016</name>
    <dbReference type="NCBI Taxonomy" id="1309411"/>
    <lineage>
        <taxon>Bacteria</taxon>
        <taxon>Thermotogati</taxon>
        <taxon>Deinococcota</taxon>
        <taxon>Deinococci</taxon>
        <taxon>Deinococcales</taxon>
        <taxon>Deinococcaceae</taxon>
        <taxon>Deinococcus</taxon>
    </lineage>
</organism>
<gene>
    <name evidence="1" type="ORF">J2Y00_002532</name>
</gene>